<reference evidence="5" key="5">
    <citation type="submission" date="2011-05" db="EMBL/GenBank/DDBJ databases">
        <authorList>
            <consortium name="VectorBase"/>
        </authorList>
    </citation>
    <scope>NUCLEOTIDE SEQUENCE</scope>
    <source>
        <strain evidence="5">PEST</strain>
    </source>
</reference>
<dbReference type="CDD" id="cd00190">
    <property type="entry name" value="Tryp_SPc"/>
    <property type="match status" value="1"/>
</dbReference>
<dbReference type="VEuPathDB" id="VectorBase:AGAMI1_007781"/>
<dbReference type="PANTHER" id="PTHR24260:SF147">
    <property type="entry name" value="EG:BACR7A4.3 PROTEIN-RELATED"/>
    <property type="match status" value="1"/>
</dbReference>
<name>Q7PVL7_ANOGA</name>
<reference evidence="5" key="1">
    <citation type="journal article" date="2002" name="Science">
        <title>The genome sequence of the malaria mosquito Anopheles gambiae.</title>
        <authorList>
            <person name="Holt R.A."/>
            <person name="Subramanian G.M."/>
            <person name="Halpern A."/>
            <person name="Sutton G.G."/>
            <person name="Charlab R."/>
            <person name="Nusskern D.R."/>
            <person name="Wincker P."/>
            <person name="Clark A.G."/>
            <person name="Ribeiro J.M."/>
            <person name="Wides R."/>
            <person name="Salzberg S.L."/>
            <person name="Loftus B."/>
            <person name="Yandell M."/>
            <person name="Majoros W.H."/>
            <person name="Rusch D.B."/>
            <person name="Lai Z."/>
            <person name="Kraft C.L."/>
            <person name="Abril J.F."/>
            <person name="Anthouard V."/>
            <person name="Arensburger P."/>
            <person name="Atkinson P.W."/>
            <person name="Baden H."/>
            <person name="de Berardinis V."/>
            <person name="Baldwin D."/>
            <person name="Benes V."/>
            <person name="Biedler J."/>
            <person name="Blass C."/>
            <person name="Bolanos R."/>
            <person name="Boscus D."/>
            <person name="Barnstead M."/>
            <person name="Cai S."/>
            <person name="Center A."/>
            <person name="Chaturverdi K."/>
            <person name="Christophides G.K."/>
            <person name="Chrystal M.A."/>
            <person name="Clamp M."/>
            <person name="Cravchik A."/>
            <person name="Curwen V."/>
            <person name="Dana A."/>
            <person name="Delcher A."/>
            <person name="Dew I."/>
            <person name="Evans C.A."/>
            <person name="Flanigan M."/>
            <person name="Grundschober-Freimoser A."/>
            <person name="Friedli L."/>
            <person name="Gu Z."/>
            <person name="Guan P."/>
            <person name="Guigo R."/>
            <person name="Hillenmeyer M.E."/>
            <person name="Hladun S.L."/>
            <person name="Hogan J.R."/>
            <person name="Hong Y.S."/>
            <person name="Hoover J."/>
            <person name="Jaillon O."/>
            <person name="Ke Z."/>
            <person name="Kodira C."/>
            <person name="Kokoza E."/>
            <person name="Koutsos A."/>
            <person name="Letunic I."/>
            <person name="Levitsky A."/>
            <person name="Liang Y."/>
            <person name="Lin J.J."/>
            <person name="Lobo N.F."/>
            <person name="Lopez J.R."/>
            <person name="Malek J.A."/>
            <person name="McIntosh T.C."/>
            <person name="Meister S."/>
            <person name="Miller J."/>
            <person name="Mobarry C."/>
            <person name="Mongin E."/>
            <person name="Murphy S.D."/>
            <person name="O'Brochta D.A."/>
            <person name="Pfannkoch C."/>
            <person name="Qi R."/>
            <person name="Regier M.A."/>
            <person name="Remington K."/>
            <person name="Shao H."/>
            <person name="Sharakhova M.V."/>
            <person name="Sitter C.D."/>
            <person name="Shetty J."/>
            <person name="Smith T.J."/>
            <person name="Strong R."/>
            <person name="Sun J."/>
            <person name="Thomasova D."/>
            <person name="Ton L.Q."/>
            <person name="Topalis P."/>
            <person name="Tu Z."/>
            <person name="Unger M.F."/>
            <person name="Walenz B."/>
            <person name="Wang A."/>
            <person name="Wang J."/>
            <person name="Wang M."/>
            <person name="Wang X."/>
            <person name="Woodford K.J."/>
            <person name="Wortman J.R."/>
            <person name="Wu M."/>
            <person name="Yao A."/>
            <person name="Zdobnov E.M."/>
            <person name="Zhang H."/>
            <person name="Zhao Q."/>
            <person name="Zhao S."/>
            <person name="Zhu S.C."/>
            <person name="Zhimulev I."/>
            <person name="Coluzzi M."/>
            <person name="della Torre A."/>
            <person name="Roth C.W."/>
            <person name="Louis C."/>
            <person name="Kalush F."/>
            <person name="Mural R.J."/>
            <person name="Myers E.W."/>
            <person name="Adams M.D."/>
            <person name="Smith H.O."/>
            <person name="Broder S."/>
            <person name="Gardner M.J."/>
            <person name="Fraser C.M."/>
            <person name="Birney E."/>
            <person name="Bork P."/>
            <person name="Brey P.T."/>
            <person name="Venter J.C."/>
            <person name="Weissenbach J."/>
            <person name="Kafatos F.C."/>
            <person name="Collins F.H."/>
            <person name="Hoffman S.L."/>
        </authorList>
    </citation>
    <scope>NUCLEOTIDE SEQUENCE [LARGE SCALE GENOMIC DNA]</scope>
    <source>
        <strain evidence="5">PEST</strain>
    </source>
</reference>
<evidence type="ECO:0000313" key="5">
    <source>
        <dbReference type="EMBL" id="EAA15038.5"/>
    </source>
</evidence>
<dbReference type="PROSITE" id="PS50240">
    <property type="entry name" value="TRYPSIN_DOM"/>
    <property type="match status" value="2"/>
</dbReference>
<dbReference type="InterPro" id="IPR043504">
    <property type="entry name" value="Peptidase_S1_PA_chymotrypsin"/>
</dbReference>
<dbReference type="GO" id="GO:0004252">
    <property type="term" value="F:serine-type endopeptidase activity"/>
    <property type="evidence" value="ECO:0007669"/>
    <property type="project" value="InterPro"/>
</dbReference>
<keyword evidence="1" id="KW-1015">Disulfide bond</keyword>
<evidence type="ECO:0000256" key="3">
    <source>
        <dbReference type="RuleBase" id="RU363034"/>
    </source>
</evidence>
<dbReference type="InterPro" id="IPR009003">
    <property type="entry name" value="Peptidase_S1_PA"/>
</dbReference>
<evidence type="ECO:0000256" key="1">
    <source>
        <dbReference type="ARBA" id="ARBA00023157"/>
    </source>
</evidence>
<dbReference type="EMBL" id="AAAB01008984">
    <property type="protein sequence ID" value="EAA15038.5"/>
    <property type="molecule type" value="Genomic_DNA"/>
</dbReference>
<protein>
    <submittedName>
        <fullName evidence="5">AGAP009249-PA</fullName>
    </submittedName>
</protein>
<dbReference type="PANTHER" id="PTHR24260">
    <property type="match status" value="1"/>
</dbReference>
<dbReference type="VEuPathDB" id="VectorBase:AGAMI1_009089"/>
<dbReference type="InterPro" id="IPR001314">
    <property type="entry name" value="Peptidase_S1A"/>
</dbReference>
<sequence length="776" mass="87731">SDCHMRYYKHSLVESSYPVFQRPHQKMSDFSHLGRIGWTGIDGTVRWNCSGTLVWENFILTSARCTTDGKYVTIYVARFGDLDLFNATDDQYAQQLKIVEIIRHPEHRHRDRYHDIALMRLERKVVLHDTVAPACLWTDDEIRFKRFEATGWGDTGFAAAKTPILLKVALSPVANEQCNEHYSNLRGLRNGLHANQLCAGDARMDTCPGDSGGPLQVKLLHNTRETPFLVGVTSFGLACGLSVPGVYTRVAPYVPWIRSVLKDRGENATGKFYGSGKKYCWRSYKRLISFGAEWKFQPQAFGSGGAVAPAAGRPAHLREFAHIGTIGWSQPDGTVRWSCGGSLIWENFVLTAAHCAADLKYTTHVIVLDDIWKEIVRLYTHPNYRSGSHYNNIAIVKLKEPIFFTSRYFAPACPWFYPELPDPEFEVTGHGRNDLNTVPLYNEQVIGIDARNASLLVRSAQQRDGNCSLSQTHRQLFTNDLSDEHLCFGHGTFLVPDTCEQLFGGPIQRNLFRYSKYFKHVYALNLLGRDCGFGQSAVGVRLAHHAEWLSKVLLPQRRHAAAPVQFYNTDLELNDHCRRTDGSQGVCTELARCEGAIRQVTFCANRTIVCCPYHNVLNGTDDVGIELDECEARYSALHQNGIFEPYWENPIVERFPHVIMIAWQTSDGEFDFCVGTLITRIMALSSANCLSRISSNRTVVKLGWEKTAPTLWVKETILHPQYEESTLRNDIGIVKIDGEVDSKTGKVPACLWHNQTHTPFHMRQFMLSGEKITMDL</sequence>
<evidence type="ECO:0000259" key="4">
    <source>
        <dbReference type="PROSITE" id="PS50240"/>
    </source>
</evidence>
<reference evidence="5" key="3">
    <citation type="journal article" date="2004" name="Trends Parasitol.">
        <title>The Anopheles gambiae genome: an update.</title>
        <authorList>
            <person name="Mongin E."/>
            <person name="Louis C."/>
            <person name="Holt R.A."/>
            <person name="Birney E."/>
            <person name="Collins F.H."/>
        </authorList>
    </citation>
    <scope>NUCLEOTIDE SEQUENCE</scope>
    <source>
        <strain evidence="5">PEST</strain>
    </source>
</reference>
<dbReference type="InterPro" id="IPR018114">
    <property type="entry name" value="TRYPSIN_HIS"/>
</dbReference>
<organism evidence="5">
    <name type="scientific">Anopheles gambiae</name>
    <name type="common">African malaria mosquito</name>
    <dbReference type="NCBI Taxonomy" id="7165"/>
    <lineage>
        <taxon>Eukaryota</taxon>
        <taxon>Metazoa</taxon>
        <taxon>Ecdysozoa</taxon>
        <taxon>Arthropoda</taxon>
        <taxon>Hexapoda</taxon>
        <taxon>Insecta</taxon>
        <taxon>Pterygota</taxon>
        <taxon>Neoptera</taxon>
        <taxon>Endopterygota</taxon>
        <taxon>Diptera</taxon>
        <taxon>Nematocera</taxon>
        <taxon>Culicoidea</taxon>
        <taxon>Culicidae</taxon>
        <taxon>Anophelinae</taxon>
        <taxon>Anopheles</taxon>
    </lineage>
</organism>
<dbReference type="STRING" id="7165.Q7PVL7"/>
<accession>Q7PVL7</accession>
<dbReference type="PhylomeDB" id="Q7PVL7"/>
<keyword evidence="3" id="KW-0378">Hydrolase</keyword>
<dbReference type="PRINTS" id="PR00722">
    <property type="entry name" value="CHYMOTRYPSIN"/>
</dbReference>
<proteinExistence type="inferred from homology"/>
<dbReference type="InterPro" id="IPR051333">
    <property type="entry name" value="CLIP_Serine_Protease"/>
</dbReference>
<reference evidence="5" key="4">
    <citation type="journal article" date="2007" name="Genome Biol.">
        <title>Update of the Anopheles gambiae PEST genome assembly.</title>
        <authorList>
            <person name="Sharakhova M.V."/>
            <person name="Hammond M.P."/>
            <person name="Lobo N.F."/>
            <person name="Krzywinski J."/>
            <person name="Unger M.F."/>
            <person name="Hillenmeyer M.E."/>
            <person name="Bruggner R.V."/>
            <person name="Birney E."/>
            <person name="Collins F.H."/>
        </authorList>
    </citation>
    <scope>NUCLEOTIDE SEQUENCE</scope>
    <source>
        <strain evidence="5">PEST</strain>
    </source>
</reference>
<dbReference type="VEuPathDB" id="VectorBase:AGAP009249"/>
<evidence type="ECO:0000256" key="2">
    <source>
        <dbReference type="ARBA" id="ARBA00024195"/>
    </source>
</evidence>
<feature type="domain" description="Peptidase S1" evidence="4">
    <location>
        <begin position="49"/>
        <end position="262"/>
    </location>
</feature>
<comment type="similarity">
    <text evidence="2">Belongs to the peptidase S1 family. CLIP subfamily.</text>
</comment>
<dbReference type="Pfam" id="PF00089">
    <property type="entry name" value="Trypsin"/>
    <property type="match status" value="3"/>
</dbReference>
<feature type="domain" description="Peptidase S1" evidence="4">
    <location>
        <begin position="302"/>
        <end position="554"/>
    </location>
</feature>
<dbReference type="InterPro" id="IPR033116">
    <property type="entry name" value="TRYPSIN_SER"/>
</dbReference>
<keyword evidence="3" id="KW-0645">Protease</keyword>
<keyword evidence="3" id="KW-0720">Serine protease</keyword>
<dbReference type="InterPro" id="IPR001254">
    <property type="entry name" value="Trypsin_dom"/>
</dbReference>
<dbReference type="SMART" id="SM00020">
    <property type="entry name" value="Tryp_SPc"/>
    <property type="match status" value="2"/>
</dbReference>
<comment type="caution">
    <text evidence="5">The sequence shown here is derived from an EMBL/GenBank/DDBJ whole genome shotgun (WGS) entry which is preliminary data.</text>
</comment>
<dbReference type="AlphaFoldDB" id="Q7PVL7"/>
<dbReference type="GO" id="GO:0006508">
    <property type="term" value="P:proteolysis"/>
    <property type="evidence" value="ECO:0007669"/>
    <property type="project" value="UniProtKB-KW"/>
</dbReference>
<dbReference type="MEROPS" id="S01.467"/>
<dbReference type="PROSITE" id="PS00134">
    <property type="entry name" value="TRYPSIN_HIS"/>
    <property type="match status" value="1"/>
</dbReference>
<dbReference type="SUPFAM" id="SSF50494">
    <property type="entry name" value="Trypsin-like serine proteases"/>
    <property type="match status" value="3"/>
</dbReference>
<gene>
    <name evidence="5" type="ORF">AgaP_AGAP009249</name>
</gene>
<dbReference type="PROSITE" id="PS00135">
    <property type="entry name" value="TRYPSIN_SER"/>
    <property type="match status" value="1"/>
</dbReference>
<dbReference type="Gene3D" id="2.40.10.10">
    <property type="entry name" value="Trypsin-like serine proteases"/>
    <property type="match status" value="3"/>
</dbReference>
<reference evidence="5" key="2">
    <citation type="submission" date="2002-03" db="EMBL/GenBank/DDBJ databases">
        <authorList>
            <consortium name="The Anopheles Genome Sequencing Consortium"/>
        </authorList>
    </citation>
    <scope>NUCLEOTIDE SEQUENCE</scope>
    <source>
        <strain evidence="5">PEST</strain>
    </source>
</reference>
<feature type="non-terminal residue" evidence="5">
    <location>
        <position position="1"/>
    </location>
</feature>